<name>A0A8H3RIR4_9EURO</name>
<organism evidence="1 2">
    <name type="scientific">Aspergillus udagawae</name>
    <dbReference type="NCBI Taxonomy" id="91492"/>
    <lineage>
        <taxon>Eukaryota</taxon>
        <taxon>Fungi</taxon>
        <taxon>Dikarya</taxon>
        <taxon>Ascomycota</taxon>
        <taxon>Pezizomycotina</taxon>
        <taxon>Eurotiomycetes</taxon>
        <taxon>Eurotiomycetidae</taxon>
        <taxon>Eurotiales</taxon>
        <taxon>Aspergillaceae</taxon>
        <taxon>Aspergillus</taxon>
        <taxon>Aspergillus subgen. Fumigati</taxon>
    </lineage>
</organism>
<proteinExistence type="predicted"/>
<dbReference type="Proteomes" id="UP000465221">
    <property type="component" value="Unassembled WGS sequence"/>
</dbReference>
<dbReference type="EMBL" id="BLKC01000008">
    <property type="protein sequence ID" value="GFF26160.1"/>
    <property type="molecule type" value="Genomic_DNA"/>
</dbReference>
<sequence length="117" mass="12696">MDFLERRPIEQLTRLPQSRLSSAYWASLSYARSTAAGTYTFGSSWPMYMVTLPKESAVFVLQSRRPSHRLEPADADGVAIALAALVVDAEDDLAAGGPFPEAEMVDIGPEGVRHGVT</sequence>
<protein>
    <submittedName>
        <fullName evidence="1">Uncharacterized protein</fullName>
    </submittedName>
</protein>
<evidence type="ECO:0000313" key="1">
    <source>
        <dbReference type="EMBL" id="GFF26160.1"/>
    </source>
</evidence>
<accession>A0A8H3RIR4</accession>
<comment type="caution">
    <text evidence="1">The sequence shown here is derived from an EMBL/GenBank/DDBJ whole genome shotgun (WGS) entry which is preliminary data.</text>
</comment>
<gene>
    <name evidence="1" type="ORF">IFM46972_01670</name>
</gene>
<reference evidence="1 2" key="1">
    <citation type="submission" date="2020-01" db="EMBL/GenBank/DDBJ databases">
        <title>Draft genome sequence of Aspergillus udagawae IFM 46972.</title>
        <authorList>
            <person name="Takahashi H."/>
            <person name="Yaguchi T."/>
        </authorList>
    </citation>
    <scope>NUCLEOTIDE SEQUENCE [LARGE SCALE GENOMIC DNA]</scope>
    <source>
        <strain evidence="1 2">IFM 46972</strain>
    </source>
</reference>
<evidence type="ECO:0000313" key="2">
    <source>
        <dbReference type="Proteomes" id="UP000465221"/>
    </source>
</evidence>
<dbReference type="AlphaFoldDB" id="A0A8H3RIR4"/>